<keyword evidence="1" id="KW-0472">Membrane</keyword>
<evidence type="ECO:0008006" key="3">
    <source>
        <dbReference type="Google" id="ProtNLM"/>
    </source>
</evidence>
<feature type="transmembrane region" description="Helical" evidence="1">
    <location>
        <begin position="65"/>
        <end position="89"/>
    </location>
</feature>
<accession>A0A382DDZ8</accession>
<protein>
    <recommendedName>
        <fullName evidence="3">Cytochrome b561 domain-containing protein</fullName>
    </recommendedName>
</protein>
<feature type="transmembrane region" description="Helical" evidence="1">
    <location>
        <begin position="95"/>
        <end position="115"/>
    </location>
</feature>
<evidence type="ECO:0000256" key="1">
    <source>
        <dbReference type="SAM" id="Phobius"/>
    </source>
</evidence>
<dbReference type="AlphaFoldDB" id="A0A382DDZ8"/>
<sequence length="150" mass="16556">MYIGIRTFVEPADPWALVNHPLEPWALKAHILTAPLMLFSVGVITAQHIIRSLKSSLPTGRQSGVIMTVIFGPLALTGYLLQTVISPLVTSVLSWAHLILGIICALALAIHWRVLQGRRLRRRPGALPVLRLPSEELDPDDDHPRSPEVT</sequence>
<keyword evidence="1" id="KW-0812">Transmembrane</keyword>
<feature type="transmembrane region" description="Helical" evidence="1">
    <location>
        <begin position="25"/>
        <end position="44"/>
    </location>
</feature>
<reference evidence="2" key="1">
    <citation type="submission" date="2018-05" db="EMBL/GenBank/DDBJ databases">
        <authorList>
            <person name="Lanie J.A."/>
            <person name="Ng W.-L."/>
            <person name="Kazmierczak K.M."/>
            <person name="Andrzejewski T.M."/>
            <person name="Davidsen T.M."/>
            <person name="Wayne K.J."/>
            <person name="Tettelin H."/>
            <person name="Glass J.I."/>
            <person name="Rusch D."/>
            <person name="Podicherti R."/>
            <person name="Tsui H.-C.T."/>
            <person name="Winkler M.E."/>
        </authorList>
    </citation>
    <scope>NUCLEOTIDE SEQUENCE</scope>
</reference>
<dbReference type="EMBL" id="UINC01038613">
    <property type="protein sequence ID" value="SVB35887.1"/>
    <property type="molecule type" value="Genomic_DNA"/>
</dbReference>
<keyword evidence="1" id="KW-1133">Transmembrane helix</keyword>
<proteinExistence type="predicted"/>
<organism evidence="2">
    <name type="scientific">marine metagenome</name>
    <dbReference type="NCBI Taxonomy" id="408172"/>
    <lineage>
        <taxon>unclassified sequences</taxon>
        <taxon>metagenomes</taxon>
        <taxon>ecological metagenomes</taxon>
    </lineage>
</organism>
<evidence type="ECO:0000313" key="2">
    <source>
        <dbReference type="EMBL" id="SVB35887.1"/>
    </source>
</evidence>
<gene>
    <name evidence="2" type="ORF">METZ01_LOCUS188741</name>
</gene>
<name>A0A382DDZ8_9ZZZZ</name>